<dbReference type="InterPro" id="IPR017911">
    <property type="entry name" value="MacB-like_ATP-bd"/>
</dbReference>
<name>A0A1G1WRP4_9BACT</name>
<keyword evidence="3" id="KW-0547">Nucleotide-binding</keyword>
<dbReference type="SUPFAM" id="SSF52540">
    <property type="entry name" value="P-loop containing nucleoside triphosphate hydrolases"/>
    <property type="match status" value="1"/>
</dbReference>
<dbReference type="InterPro" id="IPR027417">
    <property type="entry name" value="P-loop_NTPase"/>
</dbReference>
<keyword evidence="4 6" id="KW-0067">ATP-binding</keyword>
<evidence type="ECO:0000313" key="6">
    <source>
        <dbReference type="EMBL" id="OGY30422.1"/>
    </source>
</evidence>
<dbReference type="Pfam" id="PF00005">
    <property type="entry name" value="ABC_tran"/>
    <property type="match status" value="1"/>
</dbReference>
<dbReference type="Gene3D" id="3.40.50.300">
    <property type="entry name" value="P-loop containing nucleotide triphosphate hydrolases"/>
    <property type="match status" value="1"/>
</dbReference>
<feature type="domain" description="ABC transporter" evidence="5">
    <location>
        <begin position="2"/>
        <end position="219"/>
    </location>
</feature>
<dbReference type="InterPro" id="IPR017871">
    <property type="entry name" value="ABC_transporter-like_CS"/>
</dbReference>
<comment type="caution">
    <text evidence="6">The sequence shown here is derived from an EMBL/GenBank/DDBJ whole genome shotgun (WGS) entry which is preliminary data.</text>
</comment>
<dbReference type="GO" id="GO:0005524">
    <property type="term" value="F:ATP binding"/>
    <property type="evidence" value="ECO:0007669"/>
    <property type="project" value="UniProtKB-KW"/>
</dbReference>
<proteinExistence type="inferred from homology"/>
<dbReference type="InterPro" id="IPR003593">
    <property type="entry name" value="AAA+_ATPase"/>
</dbReference>
<dbReference type="SMART" id="SM00382">
    <property type="entry name" value="AAA"/>
    <property type="match status" value="1"/>
</dbReference>
<dbReference type="PANTHER" id="PTHR42798:SF2">
    <property type="entry name" value="ABC TRANSPORTER ATP-BINDING PROTEIN MG467-RELATED"/>
    <property type="match status" value="1"/>
</dbReference>
<sequence>MIEVEQVTKTYKLGDHSFDALKSVSLKIEKGEFVAILGSSGSGKSTLMHLIGGLDRPTSGKIVVDGEDLSTLNDGKLARFRNEKIGFVFQFFNLLPTASTLNNVIMPLIYTKKKGVQRVPKATEVLTSVGLGEKLRNRPNQLSGGEQQRVSLARALVNDPEIILADEPTGNLDSKTGEQIFELLTTLNKQGKTVIVVTHDQDLATAAGRIIRLKDGEVVT</sequence>
<dbReference type="EMBL" id="MHCZ01000003">
    <property type="protein sequence ID" value="OGY30422.1"/>
    <property type="molecule type" value="Genomic_DNA"/>
</dbReference>
<reference evidence="6 7" key="1">
    <citation type="journal article" date="2016" name="Nat. Commun.">
        <title>Thousands of microbial genomes shed light on interconnected biogeochemical processes in an aquifer system.</title>
        <authorList>
            <person name="Anantharaman K."/>
            <person name="Brown C.T."/>
            <person name="Hug L.A."/>
            <person name="Sharon I."/>
            <person name="Castelle C.J."/>
            <person name="Probst A.J."/>
            <person name="Thomas B.C."/>
            <person name="Singh A."/>
            <person name="Wilkins M.J."/>
            <person name="Karaoz U."/>
            <person name="Brodie E.L."/>
            <person name="Williams K.H."/>
            <person name="Hubbard S.S."/>
            <person name="Banfield J.F."/>
        </authorList>
    </citation>
    <scope>NUCLEOTIDE SEQUENCE [LARGE SCALE GENOMIC DNA]</scope>
</reference>
<protein>
    <submittedName>
        <fullName evidence="6">Macrolide ABC transporter ATP-binding protein</fullName>
    </submittedName>
</protein>
<dbReference type="GO" id="GO:0016887">
    <property type="term" value="F:ATP hydrolysis activity"/>
    <property type="evidence" value="ECO:0007669"/>
    <property type="project" value="InterPro"/>
</dbReference>
<evidence type="ECO:0000256" key="2">
    <source>
        <dbReference type="ARBA" id="ARBA00022448"/>
    </source>
</evidence>
<accession>A0A1G1WRP4</accession>
<evidence type="ECO:0000256" key="1">
    <source>
        <dbReference type="ARBA" id="ARBA00005417"/>
    </source>
</evidence>
<evidence type="ECO:0000259" key="5">
    <source>
        <dbReference type="PROSITE" id="PS50893"/>
    </source>
</evidence>
<dbReference type="InterPro" id="IPR003439">
    <property type="entry name" value="ABC_transporter-like_ATP-bd"/>
</dbReference>
<dbReference type="GO" id="GO:0022857">
    <property type="term" value="F:transmembrane transporter activity"/>
    <property type="evidence" value="ECO:0007669"/>
    <property type="project" value="UniProtKB-ARBA"/>
</dbReference>
<dbReference type="AlphaFoldDB" id="A0A1G1WRP4"/>
<dbReference type="PROSITE" id="PS00211">
    <property type="entry name" value="ABC_TRANSPORTER_1"/>
    <property type="match status" value="1"/>
</dbReference>
<dbReference type="STRING" id="1802603.A3F35_01715"/>
<dbReference type="CDD" id="cd03255">
    <property type="entry name" value="ABC_MJ0796_LolCDE_FtsE"/>
    <property type="match status" value="1"/>
</dbReference>
<dbReference type="PANTHER" id="PTHR42798">
    <property type="entry name" value="LIPOPROTEIN-RELEASING SYSTEM ATP-BINDING PROTEIN LOLD"/>
    <property type="match status" value="1"/>
</dbReference>
<keyword evidence="2" id="KW-0813">Transport</keyword>
<organism evidence="6 7">
    <name type="scientific">Candidatus Woykebacteria bacterium RIFCSPHIGHO2_12_FULL_45_10</name>
    <dbReference type="NCBI Taxonomy" id="1802603"/>
    <lineage>
        <taxon>Bacteria</taxon>
        <taxon>Candidatus Woykeibacteriota</taxon>
    </lineage>
</organism>
<evidence type="ECO:0000256" key="4">
    <source>
        <dbReference type="ARBA" id="ARBA00022840"/>
    </source>
</evidence>
<comment type="similarity">
    <text evidence="1">Belongs to the ABC transporter superfamily.</text>
</comment>
<dbReference type="PROSITE" id="PS50893">
    <property type="entry name" value="ABC_TRANSPORTER_2"/>
    <property type="match status" value="1"/>
</dbReference>
<dbReference type="FunFam" id="3.40.50.300:FF:000032">
    <property type="entry name" value="Export ABC transporter ATP-binding protein"/>
    <property type="match status" value="1"/>
</dbReference>
<dbReference type="Proteomes" id="UP000178068">
    <property type="component" value="Unassembled WGS sequence"/>
</dbReference>
<evidence type="ECO:0000256" key="3">
    <source>
        <dbReference type="ARBA" id="ARBA00022741"/>
    </source>
</evidence>
<gene>
    <name evidence="6" type="ORF">A3F35_01715</name>
</gene>
<dbReference type="GO" id="GO:0098796">
    <property type="term" value="C:membrane protein complex"/>
    <property type="evidence" value="ECO:0007669"/>
    <property type="project" value="UniProtKB-ARBA"/>
</dbReference>
<evidence type="ECO:0000313" key="7">
    <source>
        <dbReference type="Proteomes" id="UP000178068"/>
    </source>
</evidence>